<evidence type="ECO:0000256" key="2">
    <source>
        <dbReference type="ARBA" id="ARBA00022679"/>
    </source>
</evidence>
<dbReference type="SUPFAM" id="SSF53756">
    <property type="entry name" value="UDP-Glycosyltransferase/glycogen phosphorylase"/>
    <property type="match status" value="1"/>
</dbReference>
<comment type="caution">
    <text evidence="3">The sequence shown here is derived from an EMBL/GenBank/DDBJ whole genome shotgun (WGS) entry which is preliminary data.</text>
</comment>
<dbReference type="Gene3D" id="3.40.50.2000">
    <property type="entry name" value="Glycogen Phosphorylase B"/>
    <property type="match status" value="2"/>
</dbReference>
<keyword evidence="2" id="KW-0808">Transferase</keyword>
<reference evidence="3" key="1">
    <citation type="submission" date="2020-12" db="EMBL/GenBank/DDBJ databases">
        <title>Ramlibacter sp. nov., isolated from a freshwater alga, Cryptomonas.</title>
        <authorList>
            <person name="Kim H.M."/>
            <person name="Jeon C.O."/>
        </authorList>
    </citation>
    <scope>NUCLEOTIDE SEQUENCE</scope>
    <source>
        <strain evidence="3">CrO1</strain>
    </source>
</reference>
<evidence type="ECO:0000313" key="4">
    <source>
        <dbReference type="Proteomes" id="UP000617041"/>
    </source>
</evidence>
<dbReference type="InterPro" id="IPR051199">
    <property type="entry name" value="LPS_LOS_Heptosyltrfase"/>
</dbReference>
<dbReference type="PANTHER" id="PTHR30160">
    <property type="entry name" value="TETRAACYLDISACCHARIDE 4'-KINASE-RELATED"/>
    <property type="match status" value="1"/>
</dbReference>
<dbReference type="CDD" id="cd03789">
    <property type="entry name" value="GT9_LPS_heptosyltransferase"/>
    <property type="match status" value="1"/>
</dbReference>
<dbReference type="GO" id="GO:0005829">
    <property type="term" value="C:cytosol"/>
    <property type="evidence" value="ECO:0007669"/>
    <property type="project" value="TreeGrafter"/>
</dbReference>
<keyword evidence="1" id="KW-0328">Glycosyltransferase</keyword>
<dbReference type="PANTHER" id="PTHR30160:SF1">
    <property type="entry name" value="LIPOPOLYSACCHARIDE 1,2-N-ACETYLGLUCOSAMINETRANSFERASE-RELATED"/>
    <property type="match status" value="1"/>
</dbReference>
<dbReference type="AlphaFoldDB" id="A0A934PZA2"/>
<keyword evidence="4" id="KW-1185">Reference proteome</keyword>
<dbReference type="Proteomes" id="UP000617041">
    <property type="component" value="Unassembled WGS sequence"/>
</dbReference>
<dbReference type="EMBL" id="JAEDAO010000001">
    <property type="protein sequence ID" value="MBK0393320.1"/>
    <property type="molecule type" value="Genomic_DNA"/>
</dbReference>
<protein>
    <submittedName>
        <fullName evidence="3">Glycosyltransferase family 9 protein</fullName>
    </submittedName>
</protein>
<gene>
    <name evidence="3" type="ORF">I8E28_12020</name>
</gene>
<evidence type="ECO:0000256" key="1">
    <source>
        <dbReference type="ARBA" id="ARBA00022676"/>
    </source>
</evidence>
<accession>A0A934PZA2</accession>
<dbReference type="GO" id="GO:0009244">
    <property type="term" value="P:lipopolysaccharide core region biosynthetic process"/>
    <property type="evidence" value="ECO:0007669"/>
    <property type="project" value="TreeGrafter"/>
</dbReference>
<dbReference type="InterPro" id="IPR002201">
    <property type="entry name" value="Glyco_trans_9"/>
</dbReference>
<organism evidence="3 4">
    <name type="scientific">Ramlibacter algicola</name>
    <dbReference type="NCBI Taxonomy" id="2795217"/>
    <lineage>
        <taxon>Bacteria</taxon>
        <taxon>Pseudomonadati</taxon>
        <taxon>Pseudomonadota</taxon>
        <taxon>Betaproteobacteria</taxon>
        <taxon>Burkholderiales</taxon>
        <taxon>Comamonadaceae</taxon>
        <taxon>Ramlibacter</taxon>
    </lineage>
</organism>
<sequence>MDTAATFDRILVVATRQIGDVLLTTPLVRAARRRWPRARIEVLGFQGTLGMLAGNPDVDATIELPARLGWRGGIAAFRRLWRRYDLALITDVGDRAHALGWVAARQRSGIVAPDESGTPWKRRLLDHAVIAAGDRGIVHTVVEKHALLAPWLDASNPVPPVTAPAAVPLPPELASVLRPGAVVVHAPSMWSYKQWPIEHYADLVRGLIAQGRQVVLTGSSSARDQECIAPLRAMGTAPDLVDTSGQLGFGQIVTLLRQAALYVGPDTSVSHLAAATGVPVVALFGPSNPMRWAPWPAVTEQPINWVQSGGTQGNGNVTVLQARLPCVPCGRAGCEDHRASRADCLPLITPDRVLAEVDRLAPRPSAPA</sequence>
<proteinExistence type="predicted"/>
<evidence type="ECO:0000313" key="3">
    <source>
        <dbReference type="EMBL" id="MBK0393320.1"/>
    </source>
</evidence>
<dbReference type="RefSeq" id="WP_200788298.1">
    <property type="nucleotide sequence ID" value="NZ_JAEDAO010000001.1"/>
</dbReference>
<dbReference type="Pfam" id="PF01075">
    <property type="entry name" value="Glyco_transf_9"/>
    <property type="match status" value="1"/>
</dbReference>
<dbReference type="GO" id="GO:0008713">
    <property type="term" value="F:ADP-heptose-lipopolysaccharide heptosyltransferase activity"/>
    <property type="evidence" value="ECO:0007669"/>
    <property type="project" value="TreeGrafter"/>
</dbReference>
<name>A0A934PZA2_9BURK</name>